<dbReference type="SUPFAM" id="SSF47336">
    <property type="entry name" value="ACP-like"/>
    <property type="match status" value="1"/>
</dbReference>
<dbReference type="InterPro" id="IPR036736">
    <property type="entry name" value="ACP-like_sf"/>
</dbReference>
<reference evidence="2" key="1">
    <citation type="journal article" date="2014" name="Int. J. Syst. Evol. Microbiol.">
        <title>Complete genome sequence of Corynebacterium casei LMG S-19264T (=DSM 44701T), isolated from a smear-ripened cheese.</title>
        <authorList>
            <consortium name="US DOE Joint Genome Institute (JGI-PGF)"/>
            <person name="Walter F."/>
            <person name="Albersmeier A."/>
            <person name="Kalinowski J."/>
            <person name="Ruckert C."/>
        </authorList>
    </citation>
    <scope>NUCLEOTIDE SEQUENCE</scope>
    <source>
        <strain evidence="2">JCM 4346</strain>
    </source>
</reference>
<gene>
    <name evidence="2" type="ORF">GCM10010251_70660</name>
</gene>
<dbReference type="InterPro" id="IPR009081">
    <property type="entry name" value="PP-bd_ACP"/>
</dbReference>
<comment type="caution">
    <text evidence="2">The sequence shown here is derived from an EMBL/GenBank/DDBJ whole genome shotgun (WGS) entry which is preliminary data.</text>
</comment>
<evidence type="ECO:0000313" key="2">
    <source>
        <dbReference type="EMBL" id="GGR43478.1"/>
    </source>
</evidence>
<dbReference type="Pfam" id="PF00550">
    <property type="entry name" value="PP-binding"/>
    <property type="match status" value="1"/>
</dbReference>
<name>A0A918FJN5_9ACTN</name>
<dbReference type="PROSITE" id="PS50075">
    <property type="entry name" value="CARRIER"/>
    <property type="match status" value="1"/>
</dbReference>
<dbReference type="AlphaFoldDB" id="A0A918FJN5"/>
<organism evidence="2 3">
    <name type="scientific">Streptomyces aurantiogriseus</name>
    <dbReference type="NCBI Taxonomy" id="66870"/>
    <lineage>
        <taxon>Bacteria</taxon>
        <taxon>Bacillati</taxon>
        <taxon>Actinomycetota</taxon>
        <taxon>Actinomycetes</taxon>
        <taxon>Kitasatosporales</taxon>
        <taxon>Streptomycetaceae</taxon>
        <taxon>Streptomyces</taxon>
    </lineage>
</organism>
<dbReference type="Gene3D" id="1.10.1200.10">
    <property type="entry name" value="ACP-like"/>
    <property type="match status" value="1"/>
</dbReference>
<reference evidence="2" key="2">
    <citation type="submission" date="2020-09" db="EMBL/GenBank/DDBJ databases">
        <authorList>
            <person name="Sun Q."/>
            <person name="Ohkuma M."/>
        </authorList>
    </citation>
    <scope>NUCLEOTIDE SEQUENCE</scope>
    <source>
        <strain evidence="2">JCM 4346</strain>
    </source>
</reference>
<dbReference type="RefSeq" id="WP_189942044.1">
    <property type="nucleotide sequence ID" value="NZ_BMSX01000020.1"/>
</dbReference>
<dbReference type="EMBL" id="BMSX01000020">
    <property type="protein sequence ID" value="GGR43478.1"/>
    <property type="molecule type" value="Genomic_DNA"/>
</dbReference>
<evidence type="ECO:0000313" key="3">
    <source>
        <dbReference type="Proteomes" id="UP000658320"/>
    </source>
</evidence>
<protein>
    <recommendedName>
        <fullName evidence="1">Carrier domain-containing protein</fullName>
    </recommendedName>
</protein>
<sequence length="97" mass="10280">MTDSPLSSPEDRATVERELRSMIAEAARLDTAVVAQLPADTELFGPEIGLTSLAGVTLLGAVDKRYGVDVAALDLSLDSLQSIATLTDFVAAHRQPR</sequence>
<accession>A0A918FJN5</accession>
<keyword evidence="3" id="KW-1185">Reference proteome</keyword>
<dbReference type="Proteomes" id="UP000658320">
    <property type="component" value="Unassembled WGS sequence"/>
</dbReference>
<feature type="domain" description="Carrier" evidence="1">
    <location>
        <begin position="10"/>
        <end position="94"/>
    </location>
</feature>
<proteinExistence type="predicted"/>
<evidence type="ECO:0000259" key="1">
    <source>
        <dbReference type="PROSITE" id="PS50075"/>
    </source>
</evidence>